<dbReference type="SMART" id="SM00256">
    <property type="entry name" value="FBOX"/>
    <property type="match status" value="1"/>
</dbReference>
<proteinExistence type="predicted"/>
<sequence>MFPLDDQYKTPTPSFLNYIVFEISHPNTLTRTTTQTTIMYTCGNRKVIPNMPDLILRKIFDQYDYPVLCKMERVCKRWMNIISAKFRKEIHEVSIERLGSMFPQAHQCVPFRRLSISCPSDSHDFLAGVFRRSRLSFMKMTTDLNFLAGIDQIHVTKDNGRRYFSNVEDLWLLIIHPDDEVTQRFLNIEGTLFSELQQLTLQVHVDPRHYKNVGEIVKSFILRYPKSNINLELHAEKSMHILNQISVLPSLPLYKIKLICTDFDQPQLRLDQLYAVMREQNIQAKNITMRDWSLFADGTTPVSYNPLDTFRISSCSIETVDNLVRSLQMTASQSTQPEGVPPAKKKKVVKKKKETEVVTEEGLVSKPKKKIVKKIVKKKKPVAFIKKLEVAGQCTLHGLTFLQQKAHTELERRLTTVIPELNVDCSEIYYCW</sequence>
<dbReference type="InterPro" id="IPR001810">
    <property type="entry name" value="F-box_dom"/>
</dbReference>
<dbReference type="Gene3D" id="1.20.1280.50">
    <property type="match status" value="1"/>
</dbReference>
<gene>
    <name evidence="2" type="ORF">L3Y34_000705</name>
</gene>
<reference evidence="2 3" key="1">
    <citation type="submission" date="2022-05" db="EMBL/GenBank/DDBJ databases">
        <title>Chromosome-level reference genomes for two strains of Caenorhabditis briggsae: an improved platform for comparative genomics.</title>
        <authorList>
            <person name="Stevens L."/>
            <person name="Andersen E.C."/>
        </authorList>
    </citation>
    <scope>NUCLEOTIDE SEQUENCE [LARGE SCALE GENOMIC DNA]</scope>
    <source>
        <strain evidence="2">QX1410_ONT</strain>
        <tissue evidence="2">Whole-organism</tissue>
    </source>
</reference>
<dbReference type="AlphaFoldDB" id="A0AAE9IP81"/>
<dbReference type="InterPro" id="IPR036047">
    <property type="entry name" value="F-box-like_dom_sf"/>
</dbReference>
<accession>A0AAE9IP81</accession>
<dbReference type="Proteomes" id="UP000827892">
    <property type="component" value="Chromosome III"/>
</dbReference>
<dbReference type="PROSITE" id="PS50181">
    <property type="entry name" value="FBOX"/>
    <property type="match status" value="1"/>
</dbReference>
<dbReference type="EMBL" id="CP090893">
    <property type="protein sequence ID" value="ULT99592.1"/>
    <property type="molecule type" value="Genomic_DNA"/>
</dbReference>
<dbReference type="Pfam" id="PF00646">
    <property type="entry name" value="F-box"/>
    <property type="match status" value="1"/>
</dbReference>
<feature type="domain" description="F-box" evidence="1">
    <location>
        <begin position="45"/>
        <end position="89"/>
    </location>
</feature>
<evidence type="ECO:0000313" key="3">
    <source>
        <dbReference type="Proteomes" id="UP000827892"/>
    </source>
</evidence>
<dbReference type="SUPFAM" id="SSF81383">
    <property type="entry name" value="F-box domain"/>
    <property type="match status" value="1"/>
</dbReference>
<organism evidence="2 3">
    <name type="scientific">Caenorhabditis briggsae</name>
    <dbReference type="NCBI Taxonomy" id="6238"/>
    <lineage>
        <taxon>Eukaryota</taxon>
        <taxon>Metazoa</taxon>
        <taxon>Ecdysozoa</taxon>
        <taxon>Nematoda</taxon>
        <taxon>Chromadorea</taxon>
        <taxon>Rhabditida</taxon>
        <taxon>Rhabditina</taxon>
        <taxon>Rhabditomorpha</taxon>
        <taxon>Rhabditoidea</taxon>
        <taxon>Rhabditidae</taxon>
        <taxon>Peloderinae</taxon>
        <taxon>Caenorhabditis</taxon>
    </lineage>
</organism>
<evidence type="ECO:0000313" key="2">
    <source>
        <dbReference type="EMBL" id="ULT99592.1"/>
    </source>
</evidence>
<dbReference type="CDD" id="cd09917">
    <property type="entry name" value="F-box_SF"/>
    <property type="match status" value="1"/>
</dbReference>
<protein>
    <recommendedName>
        <fullName evidence="1">F-box domain-containing protein</fullName>
    </recommendedName>
</protein>
<evidence type="ECO:0000259" key="1">
    <source>
        <dbReference type="PROSITE" id="PS50181"/>
    </source>
</evidence>
<name>A0AAE9IP81_CAEBR</name>